<feature type="compositionally biased region" description="Low complexity" evidence="7">
    <location>
        <begin position="307"/>
        <end position="326"/>
    </location>
</feature>
<dbReference type="InterPro" id="IPR026057">
    <property type="entry name" value="TBL_C"/>
</dbReference>
<evidence type="ECO:0000256" key="4">
    <source>
        <dbReference type="ARBA" id="ARBA00022968"/>
    </source>
</evidence>
<proteinExistence type="inferred from homology"/>
<dbReference type="AlphaFoldDB" id="A0A176VL68"/>
<keyword evidence="6 8" id="KW-0472">Membrane</keyword>
<comment type="subcellular location">
    <subcellularLocation>
        <location evidence="1">Membrane</location>
        <topology evidence="1">Single-pass membrane protein</topology>
    </subcellularLocation>
</comment>
<evidence type="ECO:0000256" key="7">
    <source>
        <dbReference type="SAM" id="MobiDB-lite"/>
    </source>
</evidence>
<sequence>MAGHQLKKLAQTRGKVLRTSLIDLVPKHWSVYTLLFSTVFFLLFCFLLFDIRTSPTALLLHASNQLGALRAQAGEMYFQSTSGSGSSDVGGSPSLRKELRRRAEDADDDDDDDDDDEKRKSNSFRKRSEDGETKATIKDRWTPEGVPTEGLLAVDGGLSDDAQPEEGTSDSKDGSVQANAEKEDAAEKSVKTVEKVVDSDSSQEEPADLGGRVQLEEAEVENESMNEETVPEKESSEEETVVEESVSSEEGALDTVKPDGGEEGIEEKVENSSRKKEEGKELRAVVSEQEVDEASAPSTNIKEEDSSVVSNSDSSSGEETVSGSVELTGKATKSPSVEKVADEEVVDSEKVTETKKERSKRDEKKKETSKKKPSEPSTQAGLRDVAVDGKCDYSVGKWVYDESYPLYAPDSCPFVDGGFRCVENGRPSAEFQKYRWQPSGCDLPRFDPKNMLERLRGRRLAFVGDSIGRNNWESLLCMLAAAVPNKTRIYEINGEPITKHKGFLSFRFEDYNCTVEYYRSPYLVPQGRAPPNSPPEVHSTFKLDQIDWSATQWKDADIIVFNSGHWWSFEKTVRGGGTWKTGGSCVEEERPMLNHTSYQEPWVNQMISEVIQNNVKNPIKFLNITLLSDYRPDGHSSIWQRSPPSPINRQDCSHWCLPGVPDTWNEFLYAALLDRGQGPWSDKAESSPTSAVKPSCHSGLEPRLDIFLYKTMNVPLPVDSLLVSPVTELRLDDLLTVQGDQE</sequence>
<dbReference type="Pfam" id="PF14416">
    <property type="entry name" value="PMR5N"/>
    <property type="match status" value="1"/>
</dbReference>
<feature type="compositionally biased region" description="Basic and acidic residues" evidence="7">
    <location>
        <begin position="256"/>
        <end position="283"/>
    </location>
</feature>
<keyword evidence="4" id="KW-0735">Signal-anchor</keyword>
<comment type="similarity">
    <text evidence="2">Belongs to the PC-esterase family. TBL subfamily.</text>
</comment>
<feature type="compositionally biased region" description="Acidic residues" evidence="7">
    <location>
        <begin position="105"/>
        <end position="116"/>
    </location>
</feature>
<gene>
    <name evidence="11" type="ORF">AXG93_872s1120</name>
</gene>
<dbReference type="GO" id="GO:0016413">
    <property type="term" value="F:O-acetyltransferase activity"/>
    <property type="evidence" value="ECO:0007669"/>
    <property type="project" value="InterPro"/>
</dbReference>
<evidence type="ECO:0000313" key="11">
    <source>
        <dbReference type="EMBL" id="OAE21143.1"/>
    </source>
</evidence>
<dbReference type="GO" id="GO:0016020">
    <property type="term" value="C:membrane"/>
    <property type="evidence" value="ECO:0007669"/>
    <property type="project" value="UniProtKB-SubCell"/>
</dbReference>
<evidence type="ECO:0000256" key="2">
    <source>
        <dbReference type="ARBA" id="ARBA00007727"/>
    </source>
</evidence>
<dbReference type="Pfam" id="PF13839">
    <property type="entry name" value="PC-Esterase"/>
    <property type="match status" value="2"/>
</dbReference>
<organism evidence="11 12">
    <name type="scientific">Marchantia polymorpha subsp. ruderalis</name>
    <dbReference type="NCBI Taxonomy" id="1480154"/>
    <lineage>
        <taxon>Eukaryota</taxon>
        <taxon>Viridiplantae</taxon>
        <taxon>Streptophyta</taxon>
        <taxon>Embryophyta</taxon>
        <taxon>Marchantiophyta</taxon>
        <taxon>Marchantiopsida</taxon>
        <taxon>Marchantiidae</taxon>
        <taxon>Marchantiales</taxon>
        <taxon>Marchantiaceae</taxon>
        <taxon>Marchantia</taxon>
    </lineage>
</organism>
<feature type="compositionally biased region" description="Basic and acidic residues" evidence="7">
    <location>
        <begin position="339"/>
        <end position="374"/>
    </location>
</feature>
<feature type="compositionally biased region" description="Acidic residues" evidence="7">
    <location>
        <begin position="216"/>
        <end position="226"/>
    </location>
</feature>
<comment type="caution">
    <text evidence="11">The sequence shown here is derived from an EMBL/GenBank/DDBJ whole genome shotgun (WGS) entry which is preliminary data.</text>
</comment>
<evidence type="ECO:0000256" key="5">
    <source>
        <dbReference type="ARBA" id="ARBA00022989"/>
    </source>
</evidence>
<dbReference type="EMBL" id="LVLJ01003524">
    <property type="protein sequence ID" value="OAE21143.1"/>
    <property type="molecule type" value="Genomic_DNA"/>
</dbReference>
<reference evidence="11" key="1">
    <citation type="submission" date="2016-03" db="EMBL/GenBank/DDBJ databases">
        <title>Mechanisms controlling the formation of the plant cell surface in tip-growing cells are functionally conserved among land plants.</title>
        <authorList>
            <person name="Honkanen S."/>
            <person name="Jones V.A."/>
            <person name="Morieri G."/>
            <person name="Champion C."/>
            <person name="Hetherington A.J."/>
            <person name="Kelly S."/>
            <person name="Saint-Marcoux D."/>
            <person name="Proust H."/>
            <person name="Prescott H."/>
            <person name="Dolan L."/>
        </authorList>
    </citation>
    <scope>NUCLEOTIDE SEQUENCE [LARGE SCALE GENOMIC DNA]</scope>
    <source>
        <tissue evidence="11">Whole gametophyte</tissue>
    </source>
</reference>
<dbReference type="PANTHER" id="PTHR32285">
    <property type="entry name" value="PROTEIN TRICHOME BIREFRINGENCE-LIKE 9-RELATED"/>
    <property type="match status" value="1"/>
</dbReference>
<keyword evidence="3 8" id="KW-0812">Transmembrane</keyword>
<dbReference type="PANTHER" id="PTHR32285:SF213">
    <property type="entry name" value="PROTEIN TRICHOME BIREFRINGENCE-LIKE 11"/>
    <property type="match status" value="1"/>
</dbReference>
<dbReference type="InterPro" id="IPR029962">
    <property type="entry name" value="TBL"/>
</dbReference>
<evidence type="ECO:0000259" key="10">
    <source>
        <dbReference type="Pfam" id="PF14416"/>
    </source>
</evidence>
<dbReference type="GO" id="GO:0005794">
    <property type="term" value="C:Golgi apparatus"/>
    <property type="evidence" value="ECO:0007669"/>
    <property type="project" value="TreeGrafter"/>
</dbReference>
<dbReference type="Proteomes" id="UP000077202">
    <property type="component" value="Unassembled WGS sequence"/>
</dbReference>
<feature type="compositionally biased region" description="Basic and acidic residues" evidence="7">
    <location>
        <begin position="126"/>
        <end position="142"/>
    </location>
</feature>
<feature type="domain" description="Trichome birefringence-like N-terminal" evidence="10">
    <location>
        <begin position="390"/>
        <end position="442"/>
    </location>
</feature>
<feature type="domain" description="Trichome birefringence-like C-terminal" evidence="9">
    <location>
        <begin position="576"/>
        <end position="670"/>
    </location>
</feature>
<feature type="compositionally biased region" description="Low complexity" evidence="7">
    <location>
        <begin position="80"/>
        <end position="94"/>
    </location>
</feature>
<feature type="compositionally biased region" description="Basic and acidic residues" evidence="7">
    <location>
        <begin position="95"/>
        <end position="104"/>
    </location>
</feature>
<keyword evidence="12" id="KW-1185">Reference proteome</keyword>
<evidence type="ECO:0000313" key="12">
    <source>
        <dbReference type="Proteomes" id="UP000077202"/>
    </source>
</evidence>
<dbReference type="InterPro" id="IPR025846">
    <property type="entry name" value="TBL_N"/>
</dbReference>
<keyword evidence="5 8" id="KW-1133">Transmembrane helix</keyword>
<feature type="compositionally biased region" description="Basic and acidic residues" evidence="7">
    <location>
        <begin position="180"/>
        <end position="198"/>
    </location>
</feature>
<evidence type="ECO:0000256" key="1">
    <source>
        <dbReference type="ARBA" id="ARBA00004167"/>
    </source>
</evidence>
<evidence type="ECO:0000256" key="6">
    <source>
        <dbReference type="ARBA" id="ARBA00023136"/>
    </source>
</evidence>
<evidence type="ECO:0000256" key="3">
    <source>
        <dbReference type="ARBA" id="ARBA00022692"/>
    </source>
</evidence>
<protein>
    <submittedName>
        <fullName evidence="11">Uncharacterized protein</fullName>
    </submittedName>
</protein>
<accession>A0A176VL68</accession>
<feature type="region of interest" description="Disordered" evidence="7">
    <location>
        <begin position="80"/>
        <end position="383"/>
    </location>
</feature>
<feature type="transmembrane region" description="Helical" evidence="8">
    <location>
        <begin position="29"/>
        <end position="49"/>
    </location>
</feature>
<feature type="domain" description="Trichome birefringence-like C-terminal" evidence="9">
    <location>
        <begin position="443"/>
        <end position="572"/>
    </location>
</feature>
<evidence type="ECO:0000259" key="9">
    <source>
        <dbReference type="Pfam" id="PF13839"/>
    </source>
</evidence>
<evidence type="ECO:0000256" key="8">
    <source>
        <dbReference type="SAM" id="Phobius"/>
    </source>
</evidence>
<name>A0A176VL68_MARPO</name>